<protein>
    <submittedName>
        <fullName evidence="1">Uncharacterized protein</fullName>
    </submittedName>
</protein>
<reference evidence="2" key="1">
    <citation type="submission" date="2016-10" db="EMBL/GenBank/DDBJ databases">
        <authorList>
            <person name="Varghese N."/>
            <person name="Submissions S."/>
        </authorList>
    </citation>
    <scope>NUCLEOTIDE SEQUENCE [LARGE SCALE GENOMIC DNA]</scope>
    <source>
        <strain evidence="2">CGMCC 1.6474</strain>
    </source>
</reference>
<accession>A0A1I4KQL7</accession>
<evidence type="ECO:0000313" key="2">
    <source>
        <dbReference type="Proteomes" id="UP000198804"/>
    </source>
</evidence>
<dbReference type="AlphaFoldDB" id="A0A1I4KQL7"/>
<sequence>MHDIDARYEISPFASLLHCTHIQPHEATATRRKKTNRLNIMTKQIISRAAAGLALTLLATSAFAGEPGNIDNAKTVGALALETQGLATDTGSVHRQGGYALPGAVQWKVPAGDDRVQQAAAF</sequence>
<dbReference type="Proteomes" id="UP000198804">
    <property type="component" value="Unassembled WGS sequence"/>
</dbReference>
<evidence type="ECO:0000313" key="1">
    <source>
        <dbReference type="EMBL" id="SFL81064.1"/>
    </source>
</evidence>
<dbReference type="EMBL" id="FOSV01000025">
    <property type="protein sequence ID" value="SFL81064.1"/>
    <property type="molecule type" value="Genomic_DNA"/>
</dbReference>
<keyword evidence="2" id="KW-1185">Reference proteome</keyword>
<dbReference type="RefSeq" id="WP_244535566.1">
    <property type="nucleotide sequence ID" value="NZ_FOSV01000025.1"/>
</dbReference>
<organism evidence="1 2">
    <name type="scientific">Methylorubrum salsuginis</name>
    <dbReference type="NCBI Taxonomy" id="414703"/>
    <lineage>
        <taxon>Bacteria</taxon>
        <taxon>Pseudomonadati</taxon>
        <taxon>Pseudomonadota</taxon>
        <taxon>Alphaproteobacteria</taxon>
        <taxon>Hyphomicrobiales</taxon>
        <taxon>Methylobacteriaceae</taxon>
        <taxon>Methylorubrum</taxon>
    </lineage>
</organism>
<gene>
    <name evidence="1" type="ORF">SAMN04488125_12561</name>
</gene>
<name>A0A1I4KQL7_9HYPH</name>
<proteinExistence type="predicted"/>